<keyword evidence="16" id="KW-1185">Reference proteome</keyword>
<dbReference type="SMART" id="SM00382">
    <property type="entry name" value="AAA"/>
    <property type="match status" value="1"/>
</dbReference>
<dbReference type="Pfam" id="PF00528">
    <property type="entry name" value="BPD_transp_1"/>
    <property type="match status" value="1"/>
</dbReference>
<dbReference type="InterPro" id="IPR035906">
    <property type="entry name" value="MetI-like_sf"/>
</dbReference>
<evidence type="ECO:0000256" key="9">
    <source>
        <dbReference type="ARBA" id="ARBA00022989"/>
    </source>
</evidence>
<keyword evidence="4 11" id="KW-0813">Transport</keyword>
<evidence type="ECO:0000256" key="5">
    <source>
        <dbReference type="ARBA" id="ARBA00022475"/>
    </source>
</evidence>
<name>A0AAP2G822_9RHOB</name>
<dbReference type="GO" id="GO:0015833">
    <property type="term" value="P:peptide transport"/>
    <property type="evidence" value="ECO:0007669"/>
    <property type="project" value="InterPro"/>
</dbReference>
<feature type="transmembrane region" description="Helical" evidence="11">
    <location>
        <begin position="193"/>
        <end position="219"/>
    </location>
</feature>
<dbReference type="FunFam" id="3.40.50.300:FF:000016">
    <property type="entry name" value="Oligopeptide ABC transporter ATP-binding component"/>
    <property type="match status" value="1"/>
</dbReference>
<keyword evidence="7" id="KW-0547">Nucleotide-binding</keyword>
<evidence type="ECO:0000256" key="10">
    <source>
        <dbReference type="ARBA" id="ARBA00023136"/>
    </source>
</evidence>
<evidence type="ECO:0000313" key="15">
    <source>
        <dbReference type="EMBL" id="MBT0957462.1"/>
    </source>
</evidence>
<dbReference type="RefSeq" id="WP_327793695.1">
    <property type="nucleotide sequence ID" value="NZ_JADQAZ010000002.1"/>
</dbReference>
<feature type="transmembrane region" description="Helical" evidence="11">
    <location>
        <begin position="74"/>
        <end position="100"/>
    </location>
</feature>
<dbReference type="Pfam" id="PF08352">
    <property type="entry name" value="oligo_HPY"/>
    <property type="match status" value="1"/>
</dbReference>
<evidence type="ECO:0000256" key="3">
    <source>
        <dbReference type="ARBA" id="ARBA00005417"/>
    </source>
</evidence>
<evidence type="ECO:0000256" key="8">
    <source>
        <dbReference type="ARBA" id="ARBA00022840"/>
    </source>
</evidence>
<dbReference type="AlphaFoldDB" id="A0AAP2G822"/>
<dbReference type="InterPro" id="IPR027417">
    <property type="entry name" value="P-loop_NTPase"/>
</dbReference>
<dbReference type="Gene3D" id="3.40.50.300">
    <property type="entry name" value="P-loop containing nucleotide triphosphate hydrolases"/>
    <property type="match status" value="1"/>
</dbReference>
<sequence>MKSKRFSIPGRMVLPTVLLTLFVGTMFIAPLIFTFDATKIAVSERLAGPSWAHPLGQDGFGRDRLARVLYGGQVSLTVAFVASLIALAIGTFVGLIGAYFRGPFEFIAMRVSDVVLYFPPILLALLVVTIFGPGVTTLVAVLALLFFPSFSRIAYSETMRVSVLDFVEASRALGTAPSRIVARTVLPNIMGPILVQFSLTAAACITVESGLSFLGLGVVPPAPSWGQMIRSARTYMEQDPFGIFVPCAALFLAIYAINLFVDRLRDVLDPKGQLEGKDAVSATKDGAGTPELGEGNVAELRALTLTLDRGADLPPVDLVKDVSMALRANQNTALVGESGSGKSLTALALMGLLPSGIQPTSGQIAVGRKAGTPVDLASLAPHAAEQVRGNDIAMIFQEPMTSLNPVLRIGFQMTEALQAHSDIDRAEAREKSIAALQSVGIPEAASRFDAYPHELSGGMRQRVMIAMALLAEPKVLIADEPTTALDVTIQAEIMDLLRDLRSSHGSGLSMLFISHNLGIVADIADWVVVMYSGEVVEEGPTDQILRDPHHPYTRALLESMPSAHEDLHSAKGDRLDTIKGTPPLPHLRPSGCSSRDRCPMAQPVCATIHPDLYRATSGTRAARCLFAPEAPEHLIQKEAV</sequence>
<protein>
    <submittedName>
        <fullName evidence="15">Dipeptide/oligopeptide/nickel ABC transporter permease/ATP-binding protein</fullName>
    </submittedName>
</protein>
<evidence type="ECO:0000313" key="16">
    <source>
        <dbReference type="Proteomes" id="UP001315686"/>
    </source>
</evidence>
<evidence type="ECO:0000259" key="13">
    <source>
        <dbReference type="PROSITE" id="PS50893"/>
    </source>
</evidence>
<dbReference type="Pfam" id="PF00005">
    <property type="entry name" value="ABC_tran"/>
    <property type="match status" value="1"/>
</dbReference>
<evidence type="ECO:0000256" key="2">
    <source>
        <dbReference type="ARBA" id="ARBA00004651"/>
    </source>
</evidence>
<comment type="similarity">
    <text evidence="3">Belongs to the ABC transporter superfamily.</text>
</comment>
<dbReference type="CDD" id="cd06261">
    <property type="entry name" value="TM_PBP2"/>
    <property type="match status" value="1"/>
</dbReference>
<dbReference type="GO" id="GO:0005524">
    <property type="term" value="F:ATP binding"/>
    <property type="evidence" value="ECO:0007669"/>
    <property type="project" value="UniProtKB-KW"/>
</dbReference>
<keyword evidence="9 11" id="KW-1133">Transmembrane helix</keyword>
<accession>A0AAP2G822</accession>
<keyword evidence="10 11" id="KW-0472">Membrane</keyword>
<keyword evidence="8" id="KW-0067">ATP-binding</keyword>
<evidence type="ECO:0000256" key="1">
    <source>
        <dbReference type="ARBA" id="ARBA00004417"/>
    </source>
</evidence>
<evidence type="ECO:0000256" key="6">
    <source>
        <dbReference type="ARBA" id="ARBA00022692"/>
    </source>
</evidence>
<feature type="transmembrane region" description="Helical" evidence="11">
    <location>
        <begin position="12"/>
        <end position="33"/>
    </location>
</feature>
<evidence type="ECO:0000256" key="12">
    <source>
        <dbReference type="SAM" id="MobiDB-lite"/>
    </source>
</evidence>
<feature type="region of interest" description="Disordered" evidence="12">
    <location>
        <begin position="566"/>
        <end position="593"/>
    </location>
</feature>
<dbReference type="CDD" id="cd03257">
    <property type="entry name" value="ABC_NikE_OppD_transporters"/>
    <property type="match status" value="1"/>
</dbReference>
<feature type="transmembrane region" description="Helical" evidence="11">
    <location>
        <begin position="121"/>
        <end position="147"/>
    </location>
</feature>
<dbReference type="PROSITE" id="PS00211">
    <property type="entry name" value="ABC_TRANSPORTER_1"/>
    <property type="match status" value="1"/>
</dbReference>
<dbReference type="InterPro" id="IPR000515">
    <property type="entry name" value="MetI-like"/>
</dbReference>
<comment type="caution">
    <text evidence="15">The sequence shown here is derived from an EMBL/GenBank/DDBJ whole genome shotgun (WGS) entry which is preliminary data.</text>
</comment>
<dbReference type="InterPro" id="IPR003593">
    <property type="entry name" value="AAA+_ATPase"/>
</dbReference>
<dbReference type="GO" id="GO:0016887">
    <property type="term" value="F:ATP hydrolysis activity"/>
    <property type="evidence" value="ECO:0007669"/>
    <property type="project" value="InterPro"/>
</dbReference>
<evidence type="ECO:0000259" key="14">
    <source>
        <dbReference type="PROSITE" id="PS50928"/>
    </source>
</evidence>
<comment type="subcellular location">
    <subcellularLocation>
        <location evidence="1">Cell inner membrane</location>
        <topology evidence="1">Peripheral membrane protein</topology>
    </subcellularLocation>
    <subcellularLocation>
        <location evidence="2 11">Cell membrane</location>
        <topology evidence="2 11">Multi-pass membrane protein</topology>
    </subcellularLocation>
</comment>
<dbReference type="EMBL" id="JADQAZ010000002">
    <property type="protein sequence ID" value="MBT0957462.1"/>
    <property type="molecule type" value="Genomic_DNA"/>
</dbReference>
<dbReference type="Gene3D" id="1.10.3720.10">
    <property type="entry name" value="MetI-like"/>
    <property type="match status" value="1"/>
</dbReference>
<dbReference type="PROSITE" id="PS50928">
    <property type="entry name" value="ABC_TM1"/>
    <property type="match status" value="1"/>
</dbReference>
<feature type="domain" description="ABC transmembrane type-1" evidence="14">
    <location>
        <begin position="72"/>
        <end position="262"/>
    </location>
</feature>
<dbReference type="InterPro" id="IPR003439">
    <property type="entry name" value="ABC_transporter-like_ATP-bd"/>
</dbReference>
<feature type="domain" description="ABC transporter" evidence="13">
    <location>
        <begin position="300"/>
        <end position="557"/>
    </location>
</feature>
<feature type="compositionally biased region" description="Basic and acidic residues" evidence="12">
    <location>
        <begin position="566"/>
        <end position="577"/>
    </location>
</feature>
<dbReference type="InterPro" id="IPR017871">
    <property type="entry name" value="ABC_transporter-like_CS"/>
</dbReference>
<keyword evidence="6 11" id="KW-0812">Transmembrane</keyword>
<organism evidence="15 16">
    <name type="scientific">Harenicola maris</name>
    <dbReference type="NCBI Taxonomy" id="2841044"/>
    <lineage>
        <taxon>Bacteria</taxon>
        <taxon>Pseudomonadati</taxon>
        <taxon>Pseudomonadota</taxon>
        <taxon>Alphaproteobacteria</taxon>
        <taxon>Rhodobacterales</taxon>
        <taxon>Paracoccaceae</taxon>
        <taxon>Harenicola</taxon>
    </lineage>
</organism>
<dbReference type="SUPFAM" id="SSF161098">
    <property type="entry name" value="MetI-like"/>
    <property type="match status" value="1"/>
</dbReference>
<reference evidence="15 16" key="1">
    <citation type="journal article" date="2021" name="Arch. Microbiol.">
        <title>Harenicola maris gen. nov., sp. nov. isolated from the Sea of Japan shallow sediments.</title>
        <authorList>
            <person name="Romanenko L.A."/>
            <person name="Kurilenko V.V."/>
            <person name="Chernysheva N.Y."/>
            <person name="Tekutyeva L.A."/>
            <person name="Velansky P.V."/>
            <person name="Svetashev V.I."/>
            <person name="Isaeva M.P."/>
        </authorList>
    </citation>
    <scope>NUCLEOTIDE SEQUENCE [LARGE SCALE GENOMIC DNA]</scope>
    <source>
        <strain evidence="15 16">KMM 3653</strain>
    </source>
</reference>
<gene>
    <name evidence="15" type="ORF">IV417_08690</name>
</gene>
<evidence type="ECO:0000256" key="11">
    <source>
        <dbReference type="RuleBase" id="RU363032"/>
    </source>
</evidence>
<dbReference type="GO" id="GO:0055085">
    <property type="term" value="P:transmembrane transport"/>
    <property type="evidence" value="ECO:0007669"/>
    <property type="project" value="InterPro"/>
</dbReference>
<evidence type="ECO:0000256" key="4">
    <source>
        <dbReference type="ARBA" id="ARBA00022448"/>
    </source>
</evidence>
<dbReference type="Proteomes" id="UP001315686">
    <property type="component" value="Unassembled WGS sequence"/>
</dbReference>
<dbReference type="GO" id="GO:0005886">
    <property type="term" value="C:plasma membrane"/>
    <property type="evidence" value="ECO:0007669"/>
    <property type="project" value="UniProtKB-SubCell"/>
</dbReference>
<dbReference type="SUPFAM" id="SSF52540">
    <property type="entry name" value="P-loop containing nucleoside triphosphate hydrolases"/>
    <property type="match status" value="1"/>
</dbReference>
<dbReference type="InterPro" id="IPR050388">
    <property type="entry name" value="ABC_Ni/Peptide_Import"/>
</dbReference>
<feature type="transmembrane region" description="Helical" evidence="11">
    <location>
        <begin position="240"/>
        <end position="261"/>
    </location>
</feature>
<dbReference type="PANTHER" id="PTHR43297:SF2">
    <property type="entry name" value="DIPEPTIDE TRANSPORT ATP-BINDING PROTEIN DPPD"/>
    <property type="match status" value="1"/>
</dbReference>
<dbReference type="PROSITE" id="PS50893">
    <property type="entry name" value="ABC_TRANSPORTER_2"/>
    <property type="match status" value="1"/>
</dbReference>
<evidence type="ECO:0000256" key="7">
    <source>
        <dbReference type="ARBA" id="ARBA00022741"/>
    </source>
</evidence>
<keyword evidence="5" id="KW-1003">Cell membrane</keyword>
<dbReference type="InterPro" id="IPR013563">
    <property type="entry name" value="Oligopep_ABC_C"/>
</dbReference>
<proteinExistence type="inferred from homology"/>
<dbReference type="NCBIfam" id="TIGR01727">
    <property type="entry name" value="oligo_HPY"/>
    <property type="match status" value="1"/>
</dbReference>
<comment type="similarity">
    <text evidence="11">Belongs to the binding-protein-dependent transport system permease family.</text>
</comment>
<dbReference type="PANTHER" id="PTHR43297">
    <property type="entry name" value="OLIGOPEPTIDE TRANSPORT ATP-BINDING PROTEIN APPD"/>
    <property type="match status" value="1"/>
</dbReference>